<dbReference type="AlphaFoldDB" id="A0AAE3XP16"/>
<gene>
    <name evidence="1" type="ORF">HNQ88_003040</name>
</gene>
<reference evidence="1" key="1">
    <citation type="submission" date="2023-07" db="EMBL/GenBank/DDBJ databases">
        <title>Genomic Encyclopedia of Type Strains, Phase IV (KMG-IV): sequencing the most valuable type-strain genomes for metagenomic binning, comparative biology and taxonomic classification.</title>
        <authorList>
            <person name="Goeker M."/>
        </authorList>
    </citation>
    <scope>NUCLEOTIDE SEQUENCE</scope>
    <source>
        <strain evidence="1">DSM 26174</strain>
    </source>
</reference>
<proteinExistence type="predicted"/>
<comment type="caution">
    <text evidence="1">The sequence shown here is derived from an EMBL/GenBank/DDBJ whole genome shotgun (WGS) entry which is preliminary data.</text>
</comment>
<dbReference type="EMBL" id="JAVDQD010000003">
    <property type="protein sequence ID" value="MDR6239992.1"/>
    <property type="molecule type" value="Genomic_DNA"/>
</dbReference>
<keyword evidence="2" id="KW-1185">Reference proteome</keyword>
<evidence type="ECO:0000313" key="2">
    <source>
        <dbReference type="Proteomes" id="UP001185092"/>
    </source>
</evidence>
<dbReference type="Proteomes" id="UP001185092">
    <property type="component" value="Unassembled WGS sequence"/>
</dbReference>
<evidence type="ECO:0000313" key="1">
    <source>
        <dbReference type="EMBL" id="MDR6239992.1"/>
    </source>
</evidence>
<organism evidence="1 2">
    <name type="scientific">Aureibacter tunicatorum</name>
    <dbReference type="NCBI Taxonomy" id="866807"/>
    <lineage>
        <taxon>Bacteria</taxon>
        <taxon>Pseudomonadati</taxon>
        <taxon>Bacteroidota</taxon>
        <taxon>Cytophagia</taxon>
        <taxon>Cytophagales</taxon>
        <taxon>Persicobacteraceae</taxon>
        <taxon>Aureibacter</taxon>
    </lineage>
</organism>
<protein>
    <submittedName>
        <fullName evidence="1">Uncharacterized protein</fullName>
    </submittedName>
</protein>
<sequence>MKHLKTTVQEVIDGKMESPLPVEVIPNQMGINLCAVDSIEWVKQNDEQLVSLTINFIPDNEEE</sequence>
<dbReference type="RefSeq" id="WP_309939805.1">
    <property type="nucleotide sequence ID" value="NZ_AP025305.1"/>
</dbReference>
<name>A0AAE3XP16_9BACT</name>
<accession>A0AAE3XP16</accession>